<evidence type="ECO:0000313" key="7">
    <source>
        <dbReference type="EMBL" id="AEW05851.1"/>
    </source>
</evidence>
<evidence type="ECO:0000313" key="8">
    <source>
        <dbReference type="Proteomes" id="UP000005439"/>
    </source>
</evidence>
<keyword evidence="8" id="KW-1185">Reference proteome</keyword>
<evidence type="ECO:0000256" key="6">
    <source>
        <dbReference type="SAM" id="Phobius"/>
    </source>
</evidence>
<evidence type="ECO:0000256" key="5">
    <source>
        <dbReference type="ARBA" id="ARBA00023136"/>
    </source>
</evidence>
<evidence type="ECO:0000256" key="1">
    <source>
        <dbReference type="ARBA" id="ARBA00004651"/>
    </source>
</evidence>
<sequence length="403" mass="44229">MRRTKDREFWRDNGIFGAASLIAGLFNYLYHVVLAHVLGPRHYGDLTTFLNVTAFLVLPAPVVTLVYTRMGKKLRKGRRQAWYLWGGGIAIWLALAVASPFLGRLLHVSPFLLVVFTLEVVPSFALAANVGILQRVRWYVWAGLLTVLNTGFRVIAAGIAVVFHRYPLFWVGLLEGVAAWVTWSVSRRPTERAPAAGDPSRAEVISGTAVVGVINVLFSIVDGLLAKHSLGAIPAGRYNGLATIGHTIQFISGSFGTVMLTSILADPARKWRFLGISGLVYGGIALTAEGVFLFYGRWVVTVILGRHFLPIVGFLPQFGWGMMALGLLNILMLFSVAENRWAVIGTTGLGLIWWVGRLLYSHSVAAFVAGTTGTMLWVLGVTVGLLAWLEWGSRVSWRRKLRS</sequence>
<keyword evidence="5 6" id="KW-0472">Membrane</keyword>
<keyword evidence="3 6" id="KW-0812">Transmembrane</keyword>
<dbReference type="PATRIC" id="fig|679936.5.peg.2473"/>
<evidence type="ECO:0000256" key="3">
    <source>
        <dbReference type="ARBA" id="ARBA00022692"/>
    </source>
</evidence>
<feature type="transmembrane region" description="Helical" evidence="6">
    <location>
        <begin position="50"/>
        <end position="70"/>
    </location>
</feature>
<dbReference type="STRING" id="679936.Sulac_2388"/>
<feature type="transmembrane region" description="Helical" evidence="6">
    <location>
        <begin position="166"/>
        <end position="183"/>
    </location>
</feature>
<keyword evidence="2" id="KW-1003">Cell membrane</keyword>
<protein>
    <submittedName>
        <fullName evidence="7">Uncharacterized protein</fullName>
    </submittedName>
</protein>
<comment type="subcellular location">
    <subcellularLocation>
        <location evidence="1">Cell membrane</location>
        <topology evidence="1">Multi-pass membrane protein</topology>
    </subcellularLocation>
</comment>
<evidence type="ECO:0000256" key="2">
    <source>
        <dbReference type="ARBA" id="ARBA00022475"/>
    </source>
</evidence>
<feature type="transmembrane region" description="Helical" evidence="6">
    <location>
        <begin position="366"/>
        <end position="389"/>
    </location>
</feature>
<evidence type="ECO:0000256" key="4">
    <source>
        <dbReference type="ARBA" id="ARBA00022989"/>
    </source>
</evidence>
<feature type="transmembrane region" description="Helical" evidence="6">
    <location>
        <begin position="82"/>
        <end position="102"/>
    </location>
</feature>
<dbReference type="AlphaFoldDB" id="G8TVD2"/>
<feature type="transmembrane region" description="Helical" evidence="6">
    <location>
        <begin position="241"/>
        <end position="261"/>
    </location>
</feature>
<dbReference type="PANTHER" id="PTHR30250">
    <property type="entry name" value="PST FAMILY PREDICTED COLANIC ACID TRANSPORTER"/>
    <property type="match status" value="1"/>
</dbReference>
<accession>G8TVD2</accession>
<feature type="transmembrane region" description="Helical" evidence="6">
    <location>
        <begin position="108"/>
        <end position="126"/>
    </location>
</feature>
<proteinExistence type="predicted"/>
<feature type="transmembrane region" description="Helical" evidence="6">
    <location>
        <begin position="341"/>
        <end position="360"/>
    </location>
</feature>
<feature type="transmembrane region" description="Helical" evidence="6">
    <location>
        <begin position="273"/>
        <end position="296"/>
    </location>
</feature>
<reference evidence="7 8" key="2">
    <citation type="journal article" date="2012" name="Stand. Genomic Sci.">
        <title>Complete genome sequence of the moderately thermophilic mineral-sulfide-oxidizing firmicute Sulfobacillus acidophilus type strain (NAL(T)).</title>
        <authorList>
            <person name="Anderson I."/>
            <person name="Chertkov O."/>
            <person name="Chen A."/>
            <person name="Saunders E."/>
            <person name="Lapidus A."/>
            <person name="Nolan M."/>
            <person name="Lucas S."/>
            <person name="Hammon N."/>
            <person name="Deshpande S."/>
            <person name="Cheng J.F."/>
            <person name="Han C."/>
            <person name="Tapia R."/>
            <person name="Goodwin L.A."/>
            <person name="Pitluck S."/>
            <person name="Liolios K."/>
            <person name="Pagani I."/>
            <person name="Ivanova N."/>
            <person name="Mikhailova N."/>
            <person name="Pati A."/>
            <person name="Palaniappan K."/>
            <person name="Land M."/>
            <person name="Pan C."/>
            <person name="Rohde M."/>
            <person name="Pukall R."/>
            <person name="Goker M."/>
            <person name="Detter J.C."/>
            <person name="Woyke T."/>
            <person name="Bristow J."/>
            <person name="Eisen J.A."/>
            <person name="Markowitz V."/>
            <person name="Hugenholtz P."/>
            <person name="Kyrpides N.C."/>
            <person name="Klenk H.P."/>
            <person name="Mavromatis K."/>
        </authorList>
    </citation>
    <scope>NUCLEOTIDE SEQUENCE [LARGE SCALE GENOMIC DNA]</scope>
    <source>
        <strain evidence="8">ATCC 700253 / DSM 10332 / NAL</strain>
    </source>
</reference>
<gene>
    <name evidence="7" type="ordered locus">Sulac_2388</name>
</gene>
<dbReference type="HOGENOM" id="CLU_683201_0_0_9"/>
<dbReference type="Proteomes" id="UP000005439">
    <property type="component" value="Chromosome"/>
</dbReference>
<dbReference type="GO" id="GO:0005886">
    <property type="term" value="C:plasma membrane"/>
    <property type="evidence" value="ECO:0007669"/>
    <property type="project" value="UniProtKB-SubCell"/>
</dbReference>
<feature type="transmembrane region" description="Helical" evidence="6">
    <location>
        <begin position="204"/>
        <end position="221"/>
    </location>
</feature>
<reference evidence="8" key="1">
    <citation type="submission" date="2011-12" db="EMBL/GenBank/DDBJ databases">
        <title>The complete genome of chromosome of Sulfobacillus acidophilus DSM 10332.</title>
        <authorList>
            <person name="Lucas S."/>
            <person name="Han J."/>
            <person name="Lapidus A."/>
            <person name="Bruce D."/>
            <person name="Goodwin L."/>
            <person name="Pitluck S."/>
            <person name="Peters L."/>
            <person name="Kyrpides N."/>
            <person name="Mavromatis K."/>
            <person name="Ivanova N."/>
            <person name="Mikhailova N."/>
            <person name="Chertkov O."/>
            <person name="Saunders E."/>
            <person name="Detter J.C."/>
            <person name="Tapia R."/>
            <person name="Han C."/>
            <person name="Land M."/>
            <person name="Hauser L."/>
            <person name="Markowitz V."/>
            <person name="Cheng J.-F."/>
            <person name="Hugenholtz P."/>
            <person name="Woyke T."/>
            <person name="Wu D."/>
            <person name="Pukall R."/>
            <person name="Gehrich-Schroeter G."/>
            <person name="Schneider S."/>
            <person name="Klenk H.-P."/>
            <person name="Eisen J.A."/>
        </authorList>
    </citation>
    <scope>NUCLEOTIDE SEQUENCE [LARGE SCALE GENOMIC DNA]</scope>
    <source>
        <strain evidence="8">ATCC 700253 / DSM 10332 / NAL</strain>
    </source>
</reference>
<dbReference type="EMBL" id="CP003179">
    <property type="protein sequence ID" value="AEW05851.1"/>
    <property type="molecule type" value="Genomic_DNA"/>
</dbReference>
<dbReference type="KEGG" id="sap:Sulac_2388"/>
<feature type="transmembrane region" description="Helical" evidence="6">
    <location>
        <begin position="138"/>
        <end position="160"/>
    </location>
</feature>
<name>G8TVD2_SULAD</name>
<feature type="transmembrane region" description="Helical" evidence="6">
    <location>
        <begin position="308"/>
        <end position="334"/>
    </location>
</feature>
<dbReference type="InterPro" id="IPR050833">
    <property type="entry name" value="Poly_Biosynth_Transport"/>
</dbReference>
<dbReference type="PANTHER" id="PTHR30250:SF11">
    <property type="entry name" value="O-ANTIGEN TRANSPORTER-RELATED"/>
    <property type="match status" value="1"/>
</dbReference>
<keyword evidence="4 6" id="KW-1133">Transmembrane helix</keyword>
<organism evidence="7 8">
    <name type="scientific">Sulfobacillus acidophilus (strain ATCC 700253 / DSM 10332 / NAL)</name>
    <dbReference type="NCBI Taxonomy" id="679936"/>
    <lineage>
        <taxon>Bacteria</taxon>
        <taxon>Bacillati</taxon>
        <taxon>Bacillota</taxon>
        <taxon>Clostridia</taxon>
        <taxon>Eubacteriales</taxon>
        <taxon>Clostridiales Family XVII. Incertae Sedis</taxon>
        <taxon>Sulfobacillus</taxon>
    </lineage>
</organism>
<feature type="transmembrane region" description="Helical" evidence="6">
    <location>
        <begin position="12"/>
        <end position="30"/>
    </location>
</feature>